<dbReference type="OrthoDB" id="3526335at2"/>
<dbReference type="KEGG" id="rtc:APU90_03370"/>
<dbReference type="STRING" id="145458.APU90_03370"/>
<protein>
    <submittedName>
        <fullName evidence="2 3">Acetyltransferase</fullName>
    </submittedName>
</protein>
<evidence type="ECO:0000313" key="2">
    <source>
        <dbReference type="EMBL" id="KKM46242.1"/>
    </source>
</evidence>
<dbReference type="eggNOG" id="COG1247">
    <property type="taxonomic scope" value="Bacteria"/>
</dbReference>
<dbReference type="EMBL" id="PSWU01000004">
    <property type="protein sequence ID" value="PPI16363.1"/>
    <property type="molecule type" value="Genomic_DNA"/>
</dbReference>
<name>A0A0C5BDC5_9MICO</name>
<dbReference type="CDD" id="cd04301">
    <property type="entry name" value="NAT_SF"/>
    <property type="match status" value="1"/>
</dbReference>
<dbReference type="Pfam" id="PF00583">
    <property type="entry name" value="Acetyltransf_1"/>
    <property type="match status" value="1"/>
</dbReference>
<dbReference type="PATRIC" id="fig|145458.7.peg.730"/>
<keyword evidence="2" id="KW-0808">Transferase</keyword>
<comment type="caution">
    <text evidence="2">The sequence shown here is derived from an EMBL/GenBank/DDBJ whole genome shotgun (WGS) entry which is preliminary data.</text>
</comment>
<dbReference type="AlphaFoldDB" id="A0A0C5BDC5"/>
<dbReference type="GeneID" id="93667744"/>
<dbReference type="PROSITE" id="PS51186">
    <property type="entry name" value="GNAT"/>
    <property type="match status" value="1"/>
</dbReference>
<dbReference type="InterPro" id="IPR016181">
    <property type="entry name" value="Acyl_CoA_acyltransferase"/>
</dbReference>
<evidence type="ECO:0000313" key="5">
    <source>
        <dbReference type="Proteomes" id="UP000237966"/>
    </source>
</evidence>
<feature type="domain" description="N-acetyltransferase" evidence="1">
    <location>
        <begin position="4"/>
        <end position="149"/>
    </location>
</feature>
<evidence type="ECO:0000313" key="3">
    <source>
        <dbReference type="EMBL" id="PPI16363.1"/>
    </source>
</evidence>
<keyword evidence="4" id="KW-1185">Reference proteome</keyword>
<dbReference type="KEGG" id="rtx:TI83_03100"/>
<evidence type="ECO:0000313" key="4">
    <source>
        <dbReference type="Proteomes" id="UP000052979"/>
    </source>
</evidence>
<dbReference type="Proteomes" id="UP000237966">
    <property type="component" value="Unassembled WGS sequence"/>
</dbReference>
<dbReference type="Gene3D" id="3.40.630.30">
    <property type="match status" value="1"/>
</dbReference>
<dbReference type="EMBL" id="LBFI01000024">
    <property type="protein sequence ID" value="KKM46242.1"/>
    <property type="molecule type" value="Genomic_DNA"/>
</dbReference>
<dbReference type="RefSeq" id="WP_027692516.1">
    <property type="nucleotide sequence ID" value="NZ_CP010848.1"/>
</dbReference>
<reference evidence="3 5" key="2">
    <citation type="submission" date="2018-02" db="EMBL/GenBank/DDBJ databases">
        <title>Bacteriophage NCPPB3778 and a type I-E CRISPR drive the evolution of the US Biological Select Agent, Rathayibacter toxicus.</title>
        <authorList>
            <person name="Davis E.W.II."/>
            <person name="Tabima J.F."/>
            <person name="Weisberg A.J."/>
            <person name="Lopes L.D."/>
            <person name="Wiseman M.S."/>
            <person name="Wiseman M.S."/>
            <person name="Pupko T."/>
            <person name="Belcher M.S."/>
            <person name="Sechler A.J."/>
            <person name="Tancos M.A."/>
            <person name="Schroeder B.K."/>
            <person name="Murray T.D."/>
            <person name="Luster D.G."/>
            <person name="Schneider W.L."/>
            <person name="Rogers E."/>
            <person name="Andreote F.D."/>
            <person name="Grunwald N.J."/>
            <person name="Putnam M.L."/>
            <person name="Chang J.H."/>
        </authorList>
    </citation>
    <scope>NUCLEOTIDE SEQUENCE [LARGE SCALE GENOMIC DNA]</scope>
    <source>
        <strain evidence="3 5">FH99</strain>
    </source>
</reference>
<gene>
    <name evidence="3" type="ORF">C5C51_02875</name>
    <name evidence="2" type="ORF">VT73_04125</name>
</gene>
<reference evidence="2 4" key="1">
    <citation type="submission" date="2015-04" db="EMBL/GenBank/DDBJ databases">
        <title>Draft genome sequence of Rathayibacter toxicus strain FH-142 (AKA 70134 or CS 32), a Western Australian isolate.</title>
        <authorList>
            <consortium name="Consortium for Microbial Forensics and Genomics (microFORGE)"/>
            <person name="Knight B.M."/>
            <person name="Roberts D.P."/>
            <person name="Lin D."/>
            <person name="Hari K."/>
            <person name="Fletcher J."/>
            <person name="Melcher U."/>
            <person name="Blagden T."/>
            <person name="Luster D.G."/>
            <person name="Sechler A.J."/>
            <person name="Schneider W.L."/>
            <person name="Winegar R.A."/>
        </authorList>
    </citation>
    <scope>NUCLEOTIDE SEQUENCE [LARGE SCALE GENOMIC DNA]</scope>
    <source>
        <strain evidence="2 4">FH142</strain>
    </source>
</reference>
<dbReference type="SUPFAM" id="SSF55729">
    <property type="entry name" value="Acyl-CoA N-acyltransferases (Nat)"/>
    <property type="match status" value="1"/>
</dbReference>
<sequence>MSALRLEELSASNISAVNGLSLKPGQEQFIAPMSYSAAEEVIAPGAVWQRAILDGDELVGFIHAHFDSTANDQFRSCIWRITIDAAKQRQGVGTFAVHAAAEEARRRGFDSLSVMWESGEEGPEKFFRRIGFEVVGETQYGDNIGELKL</sequence>
<proteinExistence type="predicted"/>
<dbReference type="Proteomes" id="UP000052979">
    <property type="component" value="Unassembled WGS sequence"/>
</dbReference>
<dbReference type="GO" id="GO:0016747">
    <property type="term" value="F:acyltransferase activity, transferring groups other than amino-acyl groups"/>
    <property type="evidence" value="ECO:0007669"/>
    <property type="project" value="InterPro"/>
</dbReference>
<evidence type="ECO:0000259" key="1">
    <source>
        <dbReference type="PROSITE" id="PS51186"/>
    </source>
</evidence>
<accession>A0A0C5BDC5</accession>
<organism evidence="2 4">
    <name type="scientific">Rathayibacter toxicus</name>
    <dbReference type="NCBI Taxonomy" id="145458"/>
    <lineage>
        <taxon>Bacteria</taxon>
        <taxon>Bacillati</taxon>
        <taxon>Actinomycetota</taxon>
        <taxon>Actinomycetes</taxon>
        <taxon>Micrococcales</taxon>
        <taxon>Microbacteriaceae</taxon>
        <taxon>Rathayibacter</taxon>
    </lineage>
</organism>
<dbReference type="InterPro" id="IPR000182">
    <property type="entry name" value="GNAT_dom"/>
</dbReference>